<evidence type="ECO:0000313" key="3">
    <source>
        <dbReference type="Proteomes" id="UP000576082"/>
    </source>
</evidence>
<feature type="chain" id="PRO_5030915232" evidence="1">
    <location>
        <begin position="26"/>
        <end position="693"/>
    </location>
</feature>
<sequence length="693" mass="78128">MKRNNKFIGLLMVFLFTIGSFTTYANSTTEATQTVIENTKIKVTVDKKTGSFTVLEKASNHLWKEDPWVQAAGLLTVKNQGKIENINISTSKKIKVEKEGEAKLKLTFTNPAFADGTVAKDVEISTELRLKNGNLEVEVMYVKKGDYNLIELRYPTRAFSLETDVDKGAAVIPQKQGVICPSYISPMNGGSFCMWDDATYYKKTSGKLPLFNNGIGLTMPWWGTHTEKTAVVGIVDVSARPDMFYNINNNGQYLFNSKGVMSPYKRIAFLDPVWKLNRENERKLITFEFIPKGTHVEMAKAYRKQAIKDGYFVSLKDKAKRDPNVNKLQGAIYMGVYGGYPHYVEMPGMAFTFKELQDIIKTTHDELGVDNAFFHAWGVFSNFVPNCWPINENLGGVKGLKKAVDLTKKYGYLYSSYHAYSATLENDPEFNTDLFARDKEGKLKNTGSRWANIDQNKQLGLAQKSLHKEIDALELEADITDISFATFPDEDNTGLFNLAKYIDSLNLVNGTEHGQQQFIPYFDMFEGLTYLPNPNLVQFSHRAPLFNLVYHDAIAIFGKIQDPDNQISINGDFRVKSLRNILFGMGTTIFFSPYEFEGMKEMIKIANQVVSPVNRETFFAELTNHEYISDDFKVQRSNFSSGTEVTVNLGPVDQKTKDGEVIPGYGYKVIYSDGKIAEGSFKLSYSASPAKKM</sequence>
<protein>
    <submittedName>
        <fullName evidence="2">Uncharacterized protein</fullName>
    </submittedName>
</protein>
<feature type="signal peptide" evidence="1">
    <location>
        <begin position="1"/>
        <end position="25"/>
    </location>
</feature>
<dbReference type="AlphaFoldDB" id="A0A7X9RYF3"/>
<evidence type="ECO:0000313" key="2">
    <source>
        <dbReference type="EMBL" id="NME71058.1"/>
    </source>
</evidence>
<dbReference type="Proteomes" id="UP000576082">
    <property type="component" value="Unassembled WGS sequence"/>
</dbReference>
<accession>A0A7X9RYF3</accession>
<evidence type="ECO:0000256" key="1">
    <source>
        <dbReference type="SAM" id="SignalP"/>
    </source>
</evidence>
<gene>
    <name evidence="2" type="ORF">HHU12_24025</name>
</gene>
<comment type="caution">
    <text evidence="2">The sequence shown here is derived from an EMBL/GenBank/DDBJ whole genome shotgun (WGS) entry which is preliminary data.</text>
</comment>
<reference evidence="2 3" key="1">
    <citation type="submission" date="2020-04" db="EMBL/GenBank/DDBJ databases">
        <title>Flammeovirga sp. SR4, a novel species isolated from seawater.</title>
        <authorList>
            <person name="Wang X."/>
        </authorList>
    </citation>
    <scope>NUCLEOTIDE SEQUENCE [LARGE SCALE GENOMIC DNA]</scope>
    <source>
        <strain evidence="2 3">ATCC 23126</strain>
    </source>
</reference>
<name>A0A7X9RYF3_9BACT</name>
<dbReference type="Gene3D" id="3.20.20.80">
    <property type="entry name" value="Glycosidases"/>
    <property type="match status" value="1"/>
</dbReference>
<proteinExistence type="predicted"/>
<dbReference type="RefSeq" id="WP_169659281.1">
    <property type="nucleotide sequence ID" value="NZ_JABANE010000084.1"/>
</dbReference>
<keyword evidence="1" id="KW-0732">Signal</keyword>
<organism evidence="2 3">
    <name type="scientific">Flammeovirga aprica JL-4</name>
    <dbReference type="NCBI Taxonomy" id="694437"/>
    <lineage>
        <taxon>Bacteria</taxon>
        <taxon>Pseudomonadati</taxon>
        <taxon>Bacteroidota</taxon>
        <taxon>Cytophagia</taxon>
        <taxon>Cytophagales</taxon>
        <taxon>Flammeovirgaceae</taxon>
        <taxon>Flammeovirga</taxon>
    </lineage>
</organism>
<dbReference type="EMBL" id="JABANE010000084">
    <property type="protein sequence ID" value="NME71058.1"/>
    <property type="molecule type" value="Genomic_DNA"/>
</dbReference>
<keyword evidence="3" id="KW-1185">Reference proteome</keyword>